<evidence type="ECO:0000313" key="2">
    <source>
        <dbReference type="Proteomes" id="UP001158049"/>
    </source>
</evidence>
<dbReference type="Proteomes" id="UP001158049">
    <property type="component" value="Unassembled WGS sequence"/>
</dbReference>
<dbReference type="EMBL" id="FXUL01000038">
    <property type="protein sequence ID" value="SMP80759.1"/>
    <property type="molecule type" value="Genomic_DNA"/>
</dbReference>
<keyword evidence="2" id="KW-1185">Reference proteome</keyword>
<name>A0ABY1QWH5_9BURK</name>
<dbReference type="RefSeq" id="WP_283445538.1">
    <property type="nucleotide sequence ID" value="NZ_FXUL01000038.1"/>
</dbReference>
<proteinExistence type="predicted"/>
<comment type="caution">
    <text evidence="1">The sequence shown here is derived from an EMBL/GenBank/DDBJ whole genome shotgun (WGS) entry which is preliminary data.</text>
</comment>
<organism evidence="1 2">
    <name type="scientific">Noviherbaspirillum suwonense</name>
    <dbReference type="NCBI Taxonomy" id="1224511"/>
    <lineage>
        <taxon>Bacteria</taxon>
        <taxon>Pseudomonadati</taxon>
        <taxon>Pseudomonadota</taxon>
        <taxon>Betaproteobacteria</taxon>
        <taxon>Burkholderiales</taxon>
        <taxon>Oxalobacteraceae</taxon>
        <taxon>Noviherbaspirillum</taxon>
    </lineage>
</organism>
<evidence type="ECO:0000313" key="1">
    <source>
        <dbReference type="EMBL" id="SMP80759.1"/>
    </source>
</evidence>
<dbReference type="InterPro" id="IPR022283">
    <property type="entry name" value="PRTRC_protein-F"/>
</dbReference>
<dbReference type="NCBIfam" id="TIGR03742">
    <property type="entry name" value="PRTRC_F"/>
    <property type="match status" value="1"/>
</dbReference>
<sequence>MFKGYENSFGVQQGTGPAGSTAVPAPFLLSLPKIAPQVPDCFTQATHASIVLLASQLGRIGVIREDDLLADETIEGVIKKAVSRGIDEVLGEPTLFELSVDINDGEIQEYAEMREDHEAKPAGSRFHFTVDTGAIPTVFIGERILALEALCPGLGETVCAALQWAGYGSMLLFTFNHVFENIPFMYYFDERGEQGENGDDEEEDPNFEGLPTKETLLEGVPKWAGCPQLKLTPLQVEDIINKVSTPDWAKEVLRSTMALAEAYKDGAHKLGEFSYSEHEPVYTLAVIRFSSEDQMGMILDDFFNMANNCSDNYTQSSHLELVYQDDTEAFGEWWKGILDGFRLVKTIETLLLQLSNGNYRHGC</sequence>
<gene>
    <name evidence="1" type="ORF">SAMN06295970_13823</name>
</gene>
<reference evidence="1 2" key="1">
    <citation type="submission" date="2017-05" db="EMBL/GenBank/DDBJ databases">
        <authorList>
            <person name="Varghese N."/>
            <person name="Submissions S."/>
        </authorList>
    </citation>
    <scope>NUCLEOTIDE SEQUENCE [LARGE SCALE GENOMIC DNA]</scope>
    <source>
        <strain evidence="1 2">DSM 26001</strain>
    </source>
</reference>
<protein>
    <submittedName>
        <fullName evidence="1">PRTRC system protein F</fullName>
    </submittedName>
</protein>
<dbReference type="Pfam" id="PF14456">
    <property type="entry name" value="alpha-hel2"/>
    <property type="match status" value="1"/>
</dbReference>
<accession>A0ABY1QWH5</accession>